<protein>
    <submittedName>
        <fullName evidence="1">Uncharacterized protein</fullName>
    </submittedName>
</protein>
<dbReference type="Proteomes" id="UP001159363">
    <property type="component" value="Chromosome 1"/>
</dbReference>
<keyword evidence="2" id="KW-1185">Reference proteome</keyword>
<comment type="caution">
    <text evidence="1">The sequence shown here is derived from an EMBL/GenBank/DDBJ whole genome shotgun (WGS) entry which is preliminary data.</text>
</comment>
<organism evidence="1 2">
    <name type="scientific">Dryococelus australis</name>
    <dbReference type="NCBI Taxonomy" id="614101"/>
    <lineage>
        <taxon>Eukaryota</taxon>
        <taxon>Metazoa</taxon>
        <taxon>Ecdysozoa</taxon>
        <taxon>Arthropoda</taxon>
        <taxon>Hexapoda</taxon>
        <taxon>Insecta</taxon>
        <taxon>Pterygota</taxon>
        <taxon>Neoptera</taxon>
        <taxon>Polyneoptera</taxon>
        <taxon>Phasmatodea</taxon>
        <taxon>Verophasmatodea</taxon>
        <taxon>Anareolatae</taxon>
        <taxon>Phasmatidae</taxon>
        <taxon>Eurycanthinae</taxon>
        <taxon>Dryococelus</taxon>
    </lineage>
</organism>
<accession>A0ABQ9IFM0</accession>
<name>A0ABQ9IFM0_9NEOP</name>
<proteinExistence type="predicted"/>
<evidence type="ECO:0000313" key="2">
    <source>
        <dbReference type="Proteomes" id="UP001159363"/>
    </source>
</evidence>
<sequence>MYKLYVQFCSENGVDRRSVAKNDTWDACDSYRTQLNCEMSEEAKAKLKFDYDTHMQEAQT</sequence>
<gene>
    <name evidence="1" type="ORF">PR048_000577</name>
</gene>
<dbReference type="EMBL" id="JARBHB010000001">
    <property type="protein sequence ID" value="KAJ8895252.1"/>
    <property type="molecule type" value="Genomic_DNA"/>
</dbReference>
<reference evidence="1 2" key="1">
    <citation type="submission" date="2023-02" db="EMBL/GenBank/DDBJ databases">
        <title>LHISI_Scaffold_Assembly.</title>
        <authorList>
            <person name="Stuart O.P."/>
            <person name="Cleave R."/>
            <person name="Magrath M.J.L."/>
            <person name="Mikheyev A.S."/>
        </authorList>
    </citation>
    <scope>NUCLEOTIDE SEQUENCE [LARGE SCALE GENOMIC DNA]</scope>
    <source>
        <strain evidence="1">Daus_M_001</strain>
        <tissue evidence="1">Leg muscle</tissue>
    </source>
</reference>
<evidence type="ECO:0000313" key="1">
    <source>
        <dbReference type="EMBL" id="KAJ8895252.1"/>
    </source>
</evidence>